<dbReference type="InterPro" id="IPR022629">
    <property type="entry name" value="S-AdoMet_synt_central"/>
</dbReference>
<keyword evidence="9" id="KW-0547">Nucleotide-binding</keyword>
<evidence type="ECO:0000256" key="14">
    <source>
        <dbReference type="RuleBase" id="RU000542"/>
    </source>
</evidence>
<keyword evidence="7" id="KW-0808">Transferase</keyword>
<dbReference type="Pfam" id="PF02773">
    <property type="entry name" value="S-AdoMet_synt_C"/>
    <property type="match status" value="1"/>
</dbReference>
<dbReference type="EC" id="2.5.1.6" evidence="5 13"/>
<evidence type="ECO:0000259" key="17">
    <source>
        <dbReference type="Pfam" id="PF02772"/>
    </source>
</evidence>
<evidence type="ECO:0000256" key="10">
    <source>
        <dbReference type="ARBA" id="ARBA00022840"/>
    </source>
</evidence>
<comment type="pathway">
    <text evidence="3">Amino-acid biosynthesis; S-adenosyl-L-methionine biosynthesis; S-adenosyl-L-methionine from L-methionine: step 1/1.</text>
</comment>
<keyword evidence="12 14" id="KW-0630">Potassium</keyword>
<keyword evidence="6" id="KW-0554">One-carbon metabolism</keyword>
<dbReference type="UniPathway" id="UPA00315">
    <property type="reaction ID" value="UER00080"/>
</dbReference>
<dbReference type="PATRIC" id="fig|1619028.3.peg.258"/>
<evidence type="ECO:0000256" key="12">
    <source>
        <dbReference type="ARBA" id="ARBA00022958"/>
    </source>
</evidence>
<dbReference type="AlphaFoldDB" id="A0A0G0HVK4"/>
<dbReference type="Gene3D" id="3.30.300.10">
    <property type="match status" value="3"/>
</dbReference>
<evidence type="ECO:0000256" key="1">
    <source>
        <dbReference type="ARBA" id="ARBA00001946"/>
    </source>
</evidence>
<dbReference type="GO" id="GO:0005524">
    <property type="term" value="F:ATP binding"/>
    <property type="evidence" value="ECO:0007669"/>
    <property type="project" value="UniProtKB-KW"/>
</dbReference>
<feature type="domain" description="S-adenosylmethionine synthetase C-terminal" evidence="18">
    <location>
        <begin position="218"/>
        <end position="349"/>
    </location>
</feature>
<feature type="domain" description="S-adenosylmethionine synthetase central" evidence="17">
    <location>
        <begin position="106"/>
        <end position="215"/>
    </location>
</feature>
<dbReference type="GO" id="GO:0046872">
    <property type="term" value="F:metal ion binding"/>
    <property type="evidence" value="ECO:0007669"/>
    <property type="project" value="UniProtKB-KW"/>
</dbReference>
<evidence type="ECO:0000256" key="5">
    <source>
        <dbReference type="ARBA" id="ARBA00012828"/>
    </source>
</evidence>
<dbReference type="EMBL" id="LBTU01000015">
    <property type="protein sequence ID" value="KKQ47163.1"/>
    <property type="molecule type" value="Genomic_DNA"/>
</dbReference>
<protein>
    <recommendedName>
        <fullName evidence="5 13">Methionine adenosyltransferase</fullName>
        <ecNumber evidence="5 13">2.5.1.6</ecNumber>
    </recommendedName>
</protein>
<evidence type="ECO:0000256" key="9">
    <source>
        <dbReference type="ARBA" id="ARBA00022741"/>
    </source>
</evidence>
<dbReference type="SUPFAM" id="SSF55973">
    <property type="entry name" value="S-adenosylmethionine synthetase"/>
    <property type="match status" value="3"/>
</dbReference>
<comment type="cofactor">
    <cofactor evidence="1">
        <name>Mg(2+)</name>
        <dbReference type="ChEBI" id="CHEBI:18420"/>
    </cofactor>
</comment>
<evidence type="ECO:0000256" key="4">
    <source>
        <dbReference type="ARBA" id="ARBA00009685"/>
    </source>
</evidence>
<dbReference type="PIRSF" id="PIRSF000497">
    <property type="entry name" value="MAT"/>
    <property type="match status" value="1"/>
</dbReference>
<name>A0A0G0HVK4_9BACT</name>
<keyword evidence="10" id="KW-0067">ATP-binding</keyword>
<evidence type="ECO:0000256" key="6">
    <source>
        <dbReference type="ARBA" id="ARBA00022563"/>
    </source>
</evidence>
<evidence type="ECO:0000256" key="15">
    <source>
        <dbReference type="RuleBase" id="RU004462"/>
    </source>
</evidence>
<evidence type="ECO:0000256" key="3">
    <source>
        <dbReference type="ARBA" id="ARBA00005224"/>
    </source>
</evidence>
<keyword evidence="8 14" id="KW-0479">Metal-binding</keyword>
<comment type="subunit">
    <text evidence="14">Homotetramer.</text>
</comment>
<dbReference type="GO" id="GO:0005737">
    <property type="term" value="C:cytoplasm"/>
    <property type="evidence" value="ECO:0007669"/>
    <property type="project" value="UniProtKB-SubCell"/>
</dbReference>
<comment type="subcellular location">
    <subcellularLocation>
        <location evidence="14">Cytoplasm</location>
    </subcellularLocation>
</comment>
<dbReference type="GO" id="GO:0004478">
    <property type="term" value="F:methionine adenosyltransferase activity"/>
    <property type="evidence" value="ECO:0007669"/>
    <property type="project" value="UniProtKB-UniRule"/>
</dbReference>
<dbReference type="InterPro" id="IPR022630">
    <property type="entry name" value="S-AdoMet_synt_C"/>
</dbReference>
<dbReference type="InterPro" id="IPR022636">
    <property type="entry name" value="S-AdoMet_synthetase_sfam"/>
</dbReference>
<evidence type="ECO:0000313" key="19">
    <source>
        <dbReference type="EMBL" id="KKQ47163.1"/>
    </source>
</evidence>
<dbReference type="FunFam" id="3.30.300.10:FF:000003">
    <property type="entry name" value="S-adenosylmethionine synthase"/>
    <property type="match status" value="1"/>
</dbReference>
<evidence type="ECO:0000256" key="2">
    <source>
        <dbReference type="ARBA" id="ARBA00001958"/>
    </source>
</evidence>
<dbReference type="Pfam" id="PF02772">
    <property type="entry name" value="S-AdoMet_synt_M"/>
    <property type="match status" value="1"/>
</dbReference>
<reference evidence="19 20" key="1">
    <citation type="journal article" date="2015" name="Nature">
        <title>rRNA introns, odd ribosomes, and small enigmatic genomes across a large radiation of phyla.</title>
        <authorList>
            <person name="Brown C.T."/>
            <person name="Hug L.A."/>
            <person name="Thomas B.C."/>
            <person name="Sharon I."/>
            <person name="Castelle C.J."/>
            <person name="Singh A."/>
            <person name="Wilkins M.J."/>
            <person name="Williams K.H."/>
            <person name="Banfield J.F."/>
        </authorList>
    </citation>
    <scope>NUCLEOTIDE SEQUENCE [LARGE SCALE GENOMIC DNA]</scope>
</reference>
<sequence>MLYKHNDNYTVESVTSGHPDKVCDQISDAILDAYLALDPKSRVAVETFGGHGKLVIGGEVTSKGKVNYKNIARKVYKEIGYDNELEISAHITTQSPDIAMGVDMGGAGDQGIMYGYATDETPEFLPKGVVLAHKLAKKLEDARKSGEIKWLRPDGKTQVTYANGKLHTVLVSAQHAPNVKIKEVIKKIKEKIIFPFLSPEEKRKVKILINPTGHFVAGGFKADTGLTGRKIMVDTYGGIIPHGGGCFSGKDATKVDRSGAYMARFVAKNLVASGYGKDVLVSVAYAIGMAKPLMIEAINEKGEDLSEIVRRNFDFRPLAIIERLGLRNPIFRQTATYGHFGKQNLPWEKIEKIK</sequence>
<dbReference type="InterPro" id="IPR002133">
    <property type="entry name" value="S-AdoMet_synthetase"/>
</dbReference>
<organism evidence="19 20">
    <name type="scientific">Candidatus Yanofskybacteria bacterium GW2011_GWC2_37_9</name>
    <dbReference type="NCBI Taxonomy" id="1619028"/>
    <lineage>
        <taxon>Bacteria</taxon>
        <taxon>Candidatus Yanofskyibacteriota</taxon>
    </lineage>
</organism>
<comment type="caution">
    <text evidence="19">The sequence shown here is derived from an EMBL/GenBank/DDBJ whole genome shotgun (WGS) entry which is preliminary data.</text>
</comment>
<dbReference type="PROSITE" id="PS00377">
    <property type="entry name" value="ADOMET_SYNTHASE_2"/>
    <property type="match status" value="1"/>
</dbReference>
<dbReference type="PROSITE" id="PS00376">
    <property type="entry name" value="ADOMET_SYNTHASE_1"/>
    <property type="match status" value="1"/>
</dbReference>
<comment type="similarity">
    <text evidence="4 15">Belongs to the AdoMet synthase family.</text>
</comment>
<evidence type="ECO:0000259" key="16">
    <source>
        <dbReference type="Pfam" id="PF00438"/>
    </source>
</evidence>
<evidence type="ECO:0000256" key="13">
    <source>
        <dbReference type="NCBIfam" id="TIGR01034"/>
    </source>
</evidence>
<dbReference type="NCBIfam" id="TIGR01034">
    <property type="entry name" value="metK"/>
    <property type="match status" value="1"/>
</dbReference>
<dbReference type="PANTHER" id="PTHR11964">
    <property type="entry name" value="S-ADENOSYLMETHIONINE SYNTHETASE"/>
    <property type="match status" value="1"/>
</dbReference>
<dbReference type="Pfam" id="PF00438">
    <property type="entry name" value="S-AdoMet_synt_N"/>
    <property type="match status" value="1"/>
</dbReference>
<dbReference type="CDD" id="cd18079">
    <property type="entry name" value="S-AdoMet_synt"/>
    <property type="match status" value="1"/>
</dbReference>
<dbReference type="Proteomes" id="UP000034430">
    <property type="component" value="Unassembled WGS sequence"/>
</dbReference>
<evidence type="ECO:0000256" key="11">
    <source>
        <dbReference type="ARBA" id="ARBA00022842"/>
    </source>
</evidence>
<accession>A0A0G0HVK4</accession>
<dbReference type="InterPro" id="IPR022628">
    <property type="entry name" value="S-AdoMet_synt_N"/>
</dbReference>
<proteinExistence type="inferred from homology"/>
<dbReference type="GO" id="GO:0006730">
    <property type="term" value="P:one-carbon metabolic process"/>
    <property type="evidence" value="ECO:0007669"/>
    <property type="project" value="UniProtKB-KW"/>
</dbReference>
<dbReference type="InterPro" id="IPR022631">
    <property type="entry name" value="ADOMET_SYNTHASE_CS"/>
</dbReference>
<gene>
    <name evidence="19" type="ORF">US65_C0015G0004</name>
</gene>
<evidence type="ECO:0000256" key="7">
    <source>
        <dbReference type="ARBA" id="ARBA00022679"/>
    </source>
</evidence>
<dbReference type="GO" id="GO:0006556">
    <property type="term" value="P:S-adenosylmethionine biosynthetic process"/>
    <property type="evidence" value="ECO:0007669"/>
    <property type="project" value="UniProtKB-UniRule"/>
</dbReference>
<comment type="cofactor">
    <cofactor evidence="2">
        <name>K(+)</name>
        <dbReference type="ChEBI" id="CHEBI:29103"/>
    </cofactor>
</comment>
<evidence type="ECO:0000256" key="8">
    <source>
        <dbReference type="ARBA" id="ARBA00022723"/>
    </source>
</evidence>
<feature type="domain" description="S-adenosylmethionine synthetase N-terminal" evidence="16">
    <location>
        <begin position="9"/>
        <end position="87"/>
    </location>
</feature>
<keyword evidence="11 14" id="KW-0460">Magnesium</keyword>
<evidence type="ECO:0000259" key="18">
    <source>
        <dbReference type="Pfam" id="PF02773"/>
    </source>
</evidence>
<evidence type="ECO:0000313" key="20">
    <source>
        <dbReference type="Proteomes" id="UP000034430"/>
    </source>
</evidence>